<sequence>MFPTSPFKGSDHASHLQYLKRKIKTPSPSESHQICHTVVTKPTWWSQMVWAYGVLCERLCVHTVKLQGQSFVSSIQAQTF</sequence>
<protein>
    <submittedName>
        <fullName evidence="1">Uncharacterized protein</fullName>
    </submittedName>
</protein>
<evidence type="ECO:0000313" key="2">
    <source>
        <dbReference type="Proteomes" id="UP001187343"/>
    </source>
</evidence>
<evidence type="ECO:0000313" key="1">
    <source>
        <dbReference type="EMBL" id="KAK2874832.1"/>
    </source>
</evidence>
<accession>A0AA88PB07</accession>
<reference evidence="1" key="1">
    <citation type="submission" date="2023-08" db="EMBL/GenBank/DDBJ databases">
        <title>Chromosome-level Genome Assembly of mud carp (Cirrhinus molitorella).</title>
        <authorList>
            <person name="Liu H."/>
        </authorList>
    </citation>
    <scope>NUCLEOTIDE SEQUENCE</scope>
    <source>
        <strain evidence="1">Prfri</strain>
        <tissue evidence="1">Muscle</tissue>
    </source>
</reference>
<dbReference type="AlphaFoldDB" id="A0AA88PB07"/>
<organism evidence="1 2">
    <name type="scientific">Cirrhinus molitorella</name>
    <name type="common">mud carp</name>
    <dbReference type="NCBI Taxonomy" id="172907"/>
    <lineage>
        <taxon>Eukaryota</taxon>
        <taxon>Metazoa</taxon>
        <taxon>Chordata</taxon>
        <taxon>Craniata</taxon>
        <taxon>Vertebrata</taxon>
        <taxon>Euteleostomi</taxon>
        <taxon>Actinopterygii</taxon>
        <taxon>Neopterygii</taxon>
        <taxon>Teleostei</taxon>
        <taxon>Ostariophysi</taxon>
        <taxon>Cypriniformes</taxon>
        <taxon>Cyprinidae</taxon>
        <taxon>Labeoninae</taxon>
        <taxon>Labeonini</taxon>
        <taxon>Cirrhinus</taxon>
    </lineage>
</organism>
<dbReference type="Proteomes" id="UP001187343">
    <property type="component" value="Unassembled WGS sequence"/>
</dbReference>
<gene>
    <name evidence="1" type="ORF">Q8A67_021985</name>
</gene>
<proteinExistence type="predicted"/>
<keyword evidence="2" id="KW-1185">Reference proteome</keyword>
<comment type="caution">
    <text evidence="1">The sequence shown here is derived from an EMBL/GenBank/DDBJ whole genome shotgun (WGS) entry which is preliminary data.</text>
</comment>
<name>A0AA88PB07_9TELE</name>
<dbReference type="EMBL" id="JAUYZG010000021">
    <property type="protein sequence ID" value="KAK2874832.1"/>
    <property type="molecule type" value="Genomic_DNA"/>
</dbReference>